<evidence type="ECO:0000256" key="4">
    <source>
        <dbReference type="ARBA" id="ARBA00022475"/>
    </source>
</evidence>
<dbReference type="InterPro" id="IPR051045">
    <property type="entry name" value="TonB-dependent_transducer"/>
</dbReference>
<dbReference type="PANTHER" id="PTHR33446:SF2">
    <property type="entry name" value="PROTEIN TONB"/>
    <property type="match status" value="1"/>
</dbReference>
<dbReference type="NCBIfam" id="TIGR01352">
    <property type="entry name" value="tonB_Cterm"/>
    <property type="match status" value="1"/>
</dbReference>
<dbReference type="GO" id="GO:0055085">
    <property type="term" value="P:transmembrane transport"/>
    <property type="evidence" value="ECO:0007669"/>
    <property type="project" value="InterPro"/>
</dbReference>
<dbReference type="GO" id="GO:0031992">
    <property type="term" value="F:energy transducer activity"/>
    <property type="evidence" value="ECO:0007669"/>
    <property type="project" value="TreeGrafter"/>
</dbReference>
<comment type="caution">
    <text evidence="11">The sequence shown here is derived from an EMBL/GenBank/DDBJ whole genome shotgun (WGS) entry which is preliminary data.</text>
</comment>
<evidence type="ECO:0000256" key="9">
    <source>
        <dbReference type="ARBA" id="ARBA00023136"/>
    </source>
</evidence>
<feature type="domain" description="TonB C-terminal" evidence="10">
    <location>
        <begin position="30"/>
        <end position="127"/>
    </location>
</feature>
<accession>A0A919F6P1</accession>
<proteinExistence type="inferred from homology"/>
<dbReference type="InterPro" id="IPR037682">
    <property type="entry name" value="TonB_C"/>
</dbReference>
<keyword evidence="5" id="KW-0997">Cell inner membrane</keyword>
<keyword evidence="9" id="KW-0472">Membrane</keyword>
<evidence type="ECO:0000256" key="6">
    <source>
        <dbReference type="ARBA" id="ARBA00022692"/>
    </source>
</evidence>
<organism evidence="11 12">
    <name type="scientific">Xanthomonas boreopolis</name>
    <dbReference type="NCBI Taxonomy" id="86183"/>
    <lineage>
        <taxon>Bacteria</taxon>
        <taxon>Pseudomonadati</taxon>
        <taxon>Pseudomonadota</taxon>
        <taxon>Gammaproteobacteria</taxon>
        <taxon>Lysobacterales</taxon>
        <taxon>Lysobacteraceae</taxon>
        <taxon>Xanthomonas</taxon>
    </lineage>
</organism>
<comment type="subcellular location">
    <subcellularLocation>
        <location evidence="1">Cell inner membrane</location>
        <topology evidence="1">Single-pass membrane protein</topology>
        <orientation evidence="1">Periplasmic side</orientation>
    </subcellularLocation>
</comment>
<name>A0A919F6P1_9XANT</name>
<keyword evidence="4" id="KW-1003">Cell membrane</keyword>
<sequence length="138" mass="14678">MRLHHLILPVAATVLLGACGKSQTPAAPVVPPTELTAVHTPPPEYPAELACAGIGGKAVLKVTIGTEGTVTQVQLVQSSGQAVLDESAQKRVREEWKFNPATRNGQPVSQTIQVPVDFNPPQPKPSECFAIEERARRG</sequence>
<dbReference type="EMBL" id="BNBA01000007">
    <property type="protein sequence ID" value="GHH51083.1"/>
    <property type="molecule type" value="Genomic_DNA"/>
</dbReference>
<keyword evidence="3" id="KW-0813">Transport</keyword>
<evidence type="ECO:0000256" key="5">
    <source>
        <dbReference type="ARBA" id="ARBA00022519"/>
    </source>
</evidence>
<dbReference type="Gene3D" id="3.30.1150.10">
    <property type="match status" value="1"/>
</dbReference>
<dbReference type="GO" id="GO:0098797">
    <property type="term" value="C:plasma membrane protein complex"/>
    <property type="evidence" value="ECO:0007669"/>
    <property type="project" value="TreeGrafter"/>
</dbReference>
<evidence type="ECO:0000256" key="2">
    <source>
        <dbReference type="ARBA" id="ARBA00006555"/>
    </source>
</evidence>
<dbReference type="PROSITE" id="PS52015">
    <property type="entry name" value="TONB_CTD"/>
    <property type="match status" value="1"/>
</dbReference>
<evidence type="ECO:0000256" key="1">
    <source>
        <dbReference type="ARBA" id="ARBA00004383"/>
    </source>
</evidence>
<keyword evidence="7" id="KW-0653">Protein transport</keyword>
<evidence type="ECO:0000313" key="11">
    <source>
        <dbReference type="EMBL" id="GHH51083.1"/>
    </source>
</evidence>
<evidence type="ECO:0000313" key="12">
    <source>
        <dbReference type="Proteomes" id="UP000623958"/>
    </source>
</evidence>
<keyword evidence="12" id="KW-1185">Reference proteome</keyword>
<dbReference type="Proteomes" id="UP000623958">
    <property type="component" value="Unassembled WGS sequence"/>
</dbReference>
<dbReference type="Pfam" id="PF03544">
    <property type="entry name" value="TonB_C"/>
    <property type="match status" value="1"/>
</dbReference>
<comment type="similarity">
    <text evidence="2">Belongs to the TonB family.</text>
</comment>
<reference evidence="11" key="1">
    <citation type="journal article" date="2014" name="Int. J. Syst. Evol. Microbiol.">
        <title>Complete genome sequence of Corynebacterium casei LMG S-19264T (=DSM 44701T), isolated from a smear-ripened cheese.</title>
        <authorList>
            <consortium name="US DOE Joint Genome Institute (JGI-PGF)"/>
            <person name="Walter F."/>
            <person name="Albersmeier A."/>
            <person name="Kalinowski J."/>
            <person name="Ruckert C."/>
        </authorList>
    </citation>
    <scope>NUCLEOTIDE SEQUENCE</scope>
    <source>
        <strain evidence="11">JCM 13306</strain>
    </source>
</reference>
<dbReference type="InterPro" id="IPR006260">
    <property type="entry name" value="TonB/TolA_C"/>
</dbReference>
<dbReference type="PROSITE" id="PS51257">
    <property type="entry name" value="PROKAR_LIPOPROTEIN"/>
    <property type="match status" value="1"/>
</dbReference>
<reference evidence="11" key="2">
    <citation type="submission" date="2020-09" db="EMBL/GenBank/DDBJ databases">
        <authorList>
            <person name="Sun Q."/>
            <person name="Ohkuma M."/>
        </authorList>
    </citation>
    <scope>NUCLEOTIDE SEQUENCE</scope>
    <source>
        <strain evidence="11">JCM 13306</strain>
    </source>
</reference>
<protein>
    <recommendedName>
        <fullName evidence="10">TonB C-terminal domain-containing protein</fullName>
    </recommendedName>
</protein>
<dbReference type="RefSeq" id="WP_434028872.1">
    <property type="nucleotide sequence ID" value="NZ_BNBA01000007.1"/>
</dbReference>
<dbReference type="GO" id="GO:0015031">
    <property type="term" value="P:protein transport"/>
    <property type="evidence" value="ECO:0007669"/>
    <property type="project" value="UniProtKB-KW"/>
</dbReference>
<keyword evidence="8" id="KW-1133">Transmembrane helix</keyword>
<dbReference type="AlphaFoldDB" id="A0A919F6P1"/>
<evidence type="ECO:0000256" key="8">
    <source>
        <dbReference type="ARBA" id="ARBA00022989"/>
    </source>
</evidence>
<dbReference type="SUPFAM" id="SSF74653">
    <property type="entry name" value="TolA/TonB C-terminal domain"/>
    <property type="match status" value="1"/>
</dbReference>
<keyword evidence="6" id="KW-0812">Transmembrane</keyword>
<gene>
    <name evidence="11" type="ORF">GCM10009090_12860</name>
</gene>
<evidence type="ECO:0000256" key="3">
    <source>
        <dbReference type="ARBA" id="ARBA00022448"/>
    </source>
</evidence>
<evidence type="ECO:0000259" key="10">
    <source>
        <dbReference type="PROSITE" id="PS52015"/>
    </source>
</evidence>
<dbReference type="PANTHER" id="PTHR33446">
    <property type="entry name" value="PROTEIN TONB-RELATED"/>
    <property type="match status" value="1"/>
</dbReference>
<evidence type="ECO:0000256" key="7">
    <source>
        <dbReference type="ARBA" id="ARBA00022927"/>
    </source>
</evidence>